<dbReference type="AlphaFoldDB" id="A0A1I8BMB6"/>
<accession>A0A1I8BMB6</accession>
<organism evidence="2 3">
    <name type="scientific">Meloidogyne hapla</name>
    <name type="common">Root-knot nematode worm</name>
    <dbReference type="NCBI Taxonomy" id="6305"/>
    <lineage>
        <taxon>Eukaryota</taxon>
        <taxon>Metazoa</taxon>
        <taxon>Ecdysozoa</taxon>
        <taxon>Nematoda</taxon>
        <taxon>Chromadorea</taxon>
        <taxon>Rhabditida</taxon>
        <taxon>Tylenchina</taxon>
        <taxon>Tylenchomorpha</taxon>
        <taxon>Tylenchoidea</taxon>
        <taxon>Meloidogynidae</taxon>
        <taxon>Meloidogyninae</taxon>
        <taxon>Meloidogyne</taxon>
    </lineage>
</organism>
<dbReference type="WBParaSite" id="MhA1_Contig3202.frz3.gene1">
    <property type="protein sequence ID" value="MhA1_Contig3202.frz3.gene1"/>
    <property type="gene ID" value="MhA1_Contig3202.frz3.gene1"/>
</dbReference>
<name>A0A1I8BMB6_MELHA</name>
<keyword evidence="2" id="KW-1185">Reference proteome</keyword>
<evidence type="ECO:0000313" key="2">
    <source>
        <dbReference type="Proteomes" id="UP000095281"/>
    </source>
</evidence>
<proteinExistence type="predicted"/>
<feature type="compositionally biased region" description="Polar residues" evidence="1">
    <location>
        <begin position="27"/>
        <end position="48"/>
    </location>
</feature>
<feature type="region of interest" description="Disordered" evidence="1">
    <location>
        <begin position="13"/>
        <end position="61"/>
    </location>
</feature>
<reference evidence="3" key="1">
    <citation type="submission" date="2016-11" db="UniProtKB">
        <authorList>
            <consortium name="WormBaseParasite"/>
        </authorList>
    </citation>
    <scope>IDENTIFICATION</scope>
</reference>
<evidence type="ECO:0000256" key="1">
    <source>
        <dbReference type="SAM" id="MobiDB-lite"/>
    </source>
</evidence>
<protein>
    <submittedName>
        <fullName evidence="3">Movement protein</fullName>
    </submittedName>
</protein>
<sequence>PKGGRSLIEQLAGQFLGTSRRDDDNTRSGNFRSNRASSSFVPTENRGNNLMEMDGMVGQVN</sequence>
<dbReference type="Proteomes" id="UP000095281">
    <property type="component" value="Unplaced"/>
</dbReference>
<evidence type="ECO:0000313" key="3">
    <source>
        <dbReference type="WBParaSite" id="MhA1_Contig3202.frz3.gene1"/>
    </source>
</evidence>